<dbReference type="EMBL" id="ML769689">
    <property type="protein sequence ID" value="KAE9389594.1"/>
    <property type="molecule type" value="Genomic_DNA"/>
</dbReference>
<dbReference type="PANTHER" id="PTHR12925:SF0">
    <property type="entry name" value="PROTEIN HIKESHI"/>
    <property type="match status" value="1"/>
</dbReference>
<dbReference type="Pfam" id="PF05603">
    <property type="entry name" value="Hikeshi-like_N"/>
    <property type="match status" value="1"/>
</dbReference>
<dbReference type="GO" id="GO:0061608">
    <property type="term" value="F:nuclear import signal receptor activity"/>
    <property type="evidence" value="ECO:0007669"/>
    <property type="project" value="TreeGrafter"/>
</dbReference>
<dbReference type="InterPro" id="IPR031318">
    <property type="entry name" value="OPI10"/>
</dbReference>
<organism evidence="4 5">
    <name type="scientific">Gymnopus androsaceus JB14</name>
    <dbReference type="NCBI Taxonomy" id="1447944"/>
    <lineage>
        <taxon>Eukaryota</taxon>
        <taxon>Fungi</taxon>
        <taxon>Dikarya</taxon>
        <taxon>Basidiomycota</taxon>
        <taxon>Agaricomycotina</taxon>
        <taxon>Agaricomycetes</taxon>
        <taxon>Agaricomycetidae</taxon>
        <taxon>Agaricales</taxon>
        <taxon>Marasmiineae</taxon>
        <taxon>Omphalotaceae</taxon>
        <taxon>Gymnopus</taxon>
    </lineage>
</organism>
<feature type="domain" description="Hikeshi-like N-terminal" evidence="2">
    <location>
        <begin position="6"/>
        <end position="140"/>
    </location>
</feature>
<dbReference type="GO" id="GO:0005829">
    <property type="term" value="C:cytosol"/>
    <property type="evidence" value="ECO:0007669"/>
    <property type="project" value="TreeGrafter"/>
</dbReference>
<dbReference type="GO" id="GO:0006606">
    <property type="term" value="P:protein import into nucleus"/>
    <property type="evidence" value="ECO:0007669"/>
    <property type="project" value="TreeGrafter"/>
</dbReference>
<evidence type="ECO:0000313" key="4">
    <source>
        <dbReference type="EMBL" id="KAE9389594.1"/>
    </source>
</evidence>
<dbReference type="Pfam" id="PF21057">
    <property type="entry name" value="Hikeshi-like_C"/>
    <property type="match status" value="1"/>
</dbReference>
<comment type="similarity">
    <text evidence="1">Belongs to the OPI10 family.</text>
</comment>
<dbReference type="GO" id="GO:0005634">
    <property type="term" value="C:nucleus"/>
    <property type="evidence" value="ECO:0007669"/>
    <property type="project" value="TreeGrafter"/>
</dbReference>
<keyword evidence="5" id="KW-1185">Reference proteome</keyword>
<accession>A0A6A4GWW9</accession>
<proteinExistence type="inferred from homology"/>
<evidence type="ECO:0000259" key="2">
    <source>
        <dbReference type="Pfam" id="PF05603"/>
    </source>
</evidence>
<protein>
    <submittedName>
        <fullName evidence="4">DUF775-domain-containing protein</fullName>
    </submittedName>
</protein>
<dbReference type="AlphaFoldDB" id="A0A6A4GWW9"/>
<dbReference type="Proteomes" id="UP000799118">
    <property type="component" value="Unassembled WGS sequence"/>
</dbReference>
<dbReference type="PANTHER" id="PTHR12925">
    <property type="entry name" value="HIKESHI FAMILY MEMBER"/>
    <property type="match status" value="1"/>
</dbReference>
<evidence type="ECO:0000259" key="3">
    <source>
        <dbReference type="Pfam" id="PF21057"/>
    </source>
</evidence>
<dbReference type="OrthoDB" id="10248398at2759"/>
<gene>
    <name evidence="4" type="ORF">BT96DRAFT_834656</name>
</gene>
<evidence type="ECO:0000313" key="5">
    <source>
        <dbReference type="Proteomes" id="UP000799118"/>
    </source>
</evidence>
<dbReference type="InterPro" id="IPR048364">
    <property type="entry name" value="Hikeshi-like_C"/>
</dbReference>
<name>A0A6A4GWW9_9AGAR</name>
<reference evidence="4" key="1">
    <citation type="journal article" date="2019" name="Environ. Microbiol.">
        <title>Fungal ecological strategies reflected in gene transcription - a case study of two litter decomposers.</title>
        <authorList>
            <person name="Barbi F."/>
            <person name="Kohler A."/>
            <person name="Barry K."/>
            <person name="Baskaran P."/>
            <person name="Daum C."/>
            <person name="Fauchery L."/>
            <person name="Ihrmark K."/>
            <person name="Kuo A."/>
            <person name="LaButti K."/>
            <person name="Lipzen A."/>
            <person name="Morin E."/>
            <person name="Grigoriev I.V."/>
            <person name="Henrissat B."/>
            <person name="Lindahl B."/>
            <person name="Martin F."/>
        </authorList>
    </citation>
    <scope>NUCLEOTIDE SEQUENCE</scope>
    <source>
        <strain evidence="4">JB14</strain>
    </source>
</reference>
<sequence length="232" mass="24995">MFGCLVAGRLVQTNPQTIDDTHAIFPLPNATTNSINHVCVFLLGTIPFPEGYGATVHLHWPGRGFQLLGMLSNDKPSSIFRLRASAFTSSTTTRAFSTQNEEMAIETDPSNPPEGDGDTTAILGISVEPLDQIYAQIQSLPPSNLNPNPNYDQSSVNAMSSSAVVRPPPDPTLLAERIVRHLFNYLSGFASSSSGSPGPGTTVPMSLIAKWYEVFVSKVKNTGALAFLEREE</sequence>
<dbReference type="InterPro" id="IPR008493">
    <property type="entry name" value="Hikeshi-like_N"/>
</dbReference>
<feature type="domain" description="Hikeshi-like C-terminal" evidence="3">
    <location>
        <begin position="171"/>
        <end position="229"/>
    </location>
</feature>
<evidence type="ECO:0000256" key="1">
    <source>
        <dbReference type="ARBA" id="ARBA00006623"/>
    </source>
</evidence>